<evidence type="ECO:0008006" key="8">
    <source>
        <dbReference type="Google" id="ProtNLM"/>
    </source>
</evidence>
<feature type="transmembrane region" description="Helical" evidence="5">
    <location>
        <begin position="120"/>
        <end position="139"/>
    </location>
</feature>
<dbReference type="InterPro" id="IPR036259">
    <property type="entry name" value="MFS_trans_sf"/>
</dbReference>
<evidence type="ECO:0000313" key="7">
    <source>
        <dbReference type="Proteomes" id="UP000489600"/>
    </source>
</evidence>
<feature type="transmembrane region" description="Helical" evidence="5">
    <location>
        <begin position="175"/>
        <end position="194"/>
    </location>
</feature>
<comment type="subcellular location">
    <subcellularLocation>
        <location evidence="1">Membrane</location>
        <topology evidence="1">Multi-pass membrane protein</topology>
    </subcellularLocation>
</comment>
<accession>A0A565CDL0</accession>
<gene>
    <name evidence="6" type="ORF">ANE_LOCUS22035</name>
</gene>
<keyword evidence="7" id="KW-1185">Reference proteome</keyword>
<evidence type="ECO:0000256" key="2">
    <source>
        <dbReference type="ARBA" id="ARBA00022692"/>
    </source>
</evidence>
<evidence type="ECO:0000313" key="6">
    <source>
        <dbReference type="EMBL" id="VVB11591.1"/>
    </source>
</evidence>
<comment type="caution">
    <text evidence="6">The sequence shown here is derived from an EMBL/GenBank/DDBJ whole genome shotgun (WGS) entry which is preliminary data.</text>
</comment>
<dbReference type="GO" id="GO:0016020">
    <property type="term" value="C:membrane"/>
    <property type="evidence" value="ECO:0007669"/>
    <property type="project" value="UniProtKB-SubCell"/>
</dbReference>
<evidence type="ECO:0000256" key="1">
    <source>
        <dbReference type="ARBA" id="ARBA00004141"/>
    </source>
</evidence>
<dbReference type="EMBL" id="CABITT030000007">
    <property type="protein sequence ID" value="VVB11591.1"/>
    <property type="molecule type" value="Genomic_DNA"/>
</dbReference>
<keyword evidence="4 5" id="KW-0472">Membrane</keyword>
<feature type="transmembrane region" description="Helical" evidence="5">
    <location>
        <begin position="24"/>
        <end position="44"/>
    </location>
</feature>
<organism evidence="6 7">
    <name type="scientific">Arabis nemorensis</name>
    <dbReference type="NCBI Taxonomy" id="586526"/>
    <lineage>
        <taxon>Eukaryota</taxon>
        <taxon>Viridiplantae</taxon>
        <taxon>Streptophyta</taxon>
        <taxon>Embryophyta</taxon>
        <taxon>Tracheophyta</taxon>
        <taxon>Spermatophyta</taxon>
        <taxon>Magnoliopsida</taxon>
        <taxon>eudicotyledons</taxon>
        <taxon>Gunneridae</taxon>
        <taxon>Pentapetalae</taxon>
        <taxon>rosids</taxon>
        <taxon>malvids</taxon>
        <taxon>Brassicales</taxon>
        <taxon>Brassicaceae</taxon>
        <taxon>Arabideae</taxon>
        <taxon>Arabis</taxon>
    </lineage>
</organism>
<keyword evidence="2 5" id="KW-0812">Transmembrane</keyword>
<evidence type="ECO:0000256" key="5">
    <source>
        <dbReference type="SAM" id="Phobius"/>
    </source>
</evidence>
<dbReference type="PANTHER" id="PTHR24064">
    <property type="entry name" value="SOLUTE CARRIER FAMILY 22 MEMBER"/>
    <property type="match status" value="1"/>
</dbReference>
<dbReference type="SUPFAM" id="SSF103473">
    <property type="entry name" value="MFS general substrate transporter"/>
    <property type="match status" value="1"/>
</dbReference>
<name>A0A565CDL0_9BRAS</name>
<protein>
    <recommendedName>
        <fullName evidence="8">Major facilitator superfamily (MFS) profile domain-containing protein</fullName>
    </recommendedName>
</protein>
<dbReference type="Proteomes" id="UP000489600">
    <property type="component" value="Unassembled WGS sequence"/>
</dbReference>
<proteinExistence type="predicted"/>
<keyword evidence="3 5" id="KW-1133">Transmembrane helix</keyword>
<sequence>MFVGLLLAQESSSSIKELFIRKWAFRRIVVVMIIMFGLGMSYYGVPLAVRDIKVNIYLSEALNAMVELPTFVITPILLEKFSRRSTVLVNCLIGGAAGVFCFVLSLFGRTNIAFALELASFFWARIGFNLMAVYMVELFPTCVRNFATTMLRQGLVLGGACCPLIASIGTYVPSLSFAVFGLAMSGLGLFTLLLPETKGSSLCDTMEAQEQRDQALKTNHSC</sequence>
<evidence type="ECO:0000256" key="3">
    <source>
        <dbReference type="ARBA" id="ARBA00022989"/>
    </source>
</evidence>
<dbReference type="AlphaFoldDB" id="A0A565CDL0"/>
<evidence type="ECO:0000256" key="4">
    <source>
        <dbReference type="ARBA" id="ARBA00023136"/>
    </source>
</evidence>
<reference evidence="6" key="1">
    <citation type="submission" date="2019-07" db="EMBL/GenBank/DDBJ databases">
        <authorList>
            <person name="Dittberner H."/>
        </authorList>
    </citation>
    <scope>NUCLEOTIDE SEQUENCE [LARGE SCALE GENOMIC DNA]</scope>
</reference>
<dbReference type="Gene3D" id="1.20.1250.20">
    <property type="entry name" value="MFS general substrate transporter like domains"/>
    <property type="match status" value="1"/>
</dbReference>
<feature type="transmembrane region" description="Helical" evidence="5">
    <location>
        <begin position="87"/>
        <end position="108"/>
    </location>
</feature>
<dbReference type="OrthoDB" id="1107775at2759"/>
<feature type="transmembrane region" description="Helical" evidence="5">
    <location>
        <begin position="151"/>
        <end position="169"/>
    </location>
</feature>